<evidence type="ECO:0000313" key="1">
    <source>
        <dbReference type="EMBL" id="KAH3897267.1"/>
    </source>
</evidence>
<keyword evidence="2" id="KW-1185">Reference proteome</keyword>
<evidence type="ECO:0000313" key="2">
    <source>
        <dbReference type="Proteomes" id="UP000828390"/>
    </source>
</evidence>
<proteinExistence type="predicted"/>
<accession>A0A9D4NP80</accession>
<gene>
    <name evidence="1" type="ORF">DPMN_021454</name>
</gene>
<reference evidence="1" key="2">
    <citation type="submission" date="2020-11" db="EMBL/GenBank/DDBJ databases">
        <authorList>
            <person name="McCartney M.A."/>
            <person name="Auch B."/>
            <person name="Kono T."/>
            <person name="Mallez S."/>
            <person name="Becker A."/>
            <person name="Gohl D.M."/>
            <person name="Silverstein K.A.T."/>
            <person name="Koren S."/>
            <person name="Bechman K.B."/>
            <person name="Herman A."/>
            <person name="Abrahante J.E."/>
            <person name="Garbe J."/>
        </authorList>
    </citation>
    <scope>NUCLEOTIDE SEQUENCE</scope>
    <source>
        <strain evidence="1">Duluth1</strain>
        <tissue evidence="1">Whole animal</tissue>
    </source>
</reference>
<dbReference type="Proteomes" id="UP000828390">
    <property type="component" value="Unassembled WGS sequence"/>
</dbReference>
<dbReference type="AlphaFoldDB" id="A0A9D4NP80"/>
<reference evidence="1" key="1">
    <citation type="journal article" date="2019" name="bioRxiv">
        <title>The Genome of the Zebra Mussel, Dreissena polymorpha: A Resource for Invasive Species Research.</title>
        <authorList>
            <person name="McCartney M.A."/>
            <person name="Auch B."/>
            <person name="Kono T."/>
            <person name="Mallez S."/>
            <person name="Zhang Y."/>
            <person name="Obille A."/>
            <person name="Becker A."/>
            <person name="Abrahante J.E."/>
            <person name="Garbe J."/>
            <person name="Badalamenti J.P."/>
            <person name="Herman A."/>
            <person name="Mangelson H."/>
            <person name="Liachko I."/>
            <person name="Sullivan S."/>
            <person name="Sone E.D."/>
            <person name="Koren S."/>
            <person name="Silverstein K.A.T."/>
            <person name="Beckman K.B."/>
            <person name="Gohl D.M."/>
        </authorList>
    </citation>
    <scope>NUCLEOTIDE SEQUENCE</scope>
    <source>
        <strain evidence="1">Duluth1</strain>
        <tissue evidence="1">Whole animal</tissue>
    </source>
</reference>
<sequence length="81" mass="9506">RYHVTSATIRSKHDSETIDHRTIETKRSYAKTKMRCNETSDTVRLGDYRSSERSVTMPSLRQDEIDDLVRQVSKCNNEKDK</sequence>
<organism evidence="1 2">
    <name type="scientific">Dreissena polymorpha</name>
    <name type="common">Zebra mussel</name>
    <name type="synonym">Mytilus polymorpha</name>
    <dbReference type="NCBI Taxonomy" id="45954"/>
    <lineage>
        <taxon>Eukaryota</taxon>
        <taxon>Metazoa</taxon>
        <taxon>Spiralia</taxon>
        <taxon>Lophotrochozoa</taxon>
        <taxon>Mollusca</taxon>
        <taxon>Bivalvia</taxon>
        <taxon>Autobranchia</taxon>
        <taxon>Heteroconchia</taxon>
        <taxon>Euheterodonta</taxon>
        <taxon>Imparidentia</taxon>
        <taxon>Neoheterodontei</taxon>
        <taxon>Myida</taxon>
        <taxon>Dreissenoidea</taxon>
        <taxon>Dreissenidae</taxon>
        <taxon>Dreissena</taxon>
    </lineage>
</organism>
<feature type="non-terminal residue" evidence="1">
    <location>
        <position position="1"/>
    </location>
</feature>
<comment type="caution">
    <text evidence="1">The sequence shown here is derived from an EMBL/GenBank/DDBJ whole genome shotgun (WGS) entry which is preliminary data.</text>
</comment>
<protein>
    <submittedName>
        <fullName evidence="1">Uncharacterized protein</fullName>
    </submittedName>
</protein>
<name>A0A9D4NP80_DREPO</name>
<dbReference type="EMBL" id="JAIWYP010000001">
    <property type="protein sequence ID" value="KAH3897267.1"/>
    <property type="molecule type" value="Genomic_DNA"/>
</dbReference>